<keyword evidence="8" id="KW-0482">Metalloprotease</keyword>
<dbReference type="PATRIC" id="fig|857265.3.peg.168"/>
<dbReference type="SUPFAM" id="SSF53187">
    <property type="entry name" value="Zn-dependent exopeptidases"/>
    <property type="match status" value="1"/>
</dbReference>
<evidence type="ECO:0000256" key="9">
    <source>
        <dbReference type="ARBA" id="ARBA00023285"/>
    </source>
</evidence>
<comment type="similarity">
    <text evidence="13">Belongs to the peptidase M20C family.</text>
</comment>
<evidence type="ECO:0000256" key="17">
    <source>
        <dbReference type="ARBA" id="ARBA00077688"/>
    </source>
</evidence>
<keyword evidence="6" id="KW-0862">Zinc</keyword>
<dbReference type="NCBIfam" id="TIGR01893">
    <property type="entry name" value="aa-his-dipept"/>
    <property type="match status" value="1"/>
</dbReference>
<evidence type="ECO:0000256" key="10">
    <source>
        <dbReference type="ARBA" id="ARBA00036421"/>
    </source>
</evidence>
<dbReference type="FunFam" id="3.40.630.10:FF:000015">
    <property type="entry name" value="Aminoacyl-histidine dipeptidase PepD"/>
    <property type="match status" value="1"/>
</dbReference>
<dbReference type="PANTHER" id="PTHR43501:SF1">
    <property type="entry name" value="CYTOSOL NON-SPECIFIC DIPEPTIDASE"/>
    <property type="match status" value="1"/>
</dbReference>
<dbReference type="PANTHER" id="PTHR43501">
    <property type="entry name" value="CYTOSOL NON-SPECIFIC DIPEPTIDASE"/>
    <property type="match status" value="1"/>
</dbReference>
<comment type="cofactor">
    <cofactor evidence="2">
        <name>Zn(2+)</name>
        <dbReference type="ChEBI" id="CHEBI:29105"/>
    </cofactor>
</comment>
<comment type="cofactor">
    <cofactor evidence="1">
        <name>Co(2+)</name>
        <dbReference type="ChEBI" id="CHEBI:48828"/>
    </cofactor>
</comment>
<dbReference type="GO" id="GO:0005829">
    <property type="term" value="C:cytosol"/>
    <property type="evidence" value="ECO:0007669"/>
    <property type="project" value="TreeGrafter"/>
</dbReference>
<evidence type="ECO:0000256" key="18">
    <source>
        <dbReference type="ARBA" id="ARBA00078074"/>
    </source>
</evidence>
<evidence type="ECO:0000256" key="15">
    <source>
        <dbReference type="ARBA" id="ARBA00075285"/>
    </source>
</evidence>
<reference evidence="20 21" key="1">
    <citation type="submission" date="2015-07" db="EMBL/GenBank/DDBJ databases">
        <title>Draft genome sequence of the Amantichitinum ursilacus IGB-41, a new chitin-degrading bacterium.</title>
        <authorList>
            <person name="Kirstahler P."/>
            <person name="Guenther M."/>
            <person name="Grumaz C."/>
            <person name="Rupp S."/>
            <person name="Zibek S."/>
            <person name="Sohn K."/>
        </authorList>
    </citation>
    <scope>NUCLEOTIDE SEQUENCE [LARGE SCALE GENOMIC DNA]</scope>
    <source>
        <strain evidence="20 21">IGB-41</strain>
    </source>
</reference>
<evidence type="ECO:0000256" key="12">
    <source>
        <dbReference type="ARBA" id="ARBA00044252"/>
    </source>
</evidence>
<dbReference type="RefSeq" id="WP_053935882.1">
    <property type="nucleotide sequence ID" value="NZ_LAQT01000001.1"/>
</dbReference>
<keyword evidence="4" id="KW-0479">Metal-binding</keyword>
<evidence type="ECO:0000256" key="3">
    <source>
        <dbReference type="ARBA" id="ARBA00022670"/>
    </source>
</evidence>
<proteinExistence type="inferred from homology"/>
<sequence>MPLSSLYPQPLWRHFQTLCDFPRPSKHETALRDHLYQWAQARGLWAEVDEVGNLLIRKPATPGYEDRQAIVLQGHIDMVTQKNEGNPHDFFKDPILPRIEGEWVKATGTTLGADNGIGVAAGLAVLESSELQHGPIEVLLTIDEEAGMTGVKGLRAGWLQAQILLNLDTEDWGELYLGCAGGVDVVVSRPLAHEPVPAGYEVFKLTVKGLRGGHSGVDIHQERGNANKLLARILNDVLAQGPAHLVSFEGGTLRNALPREAFALVALPGDAAPALAGSARRWQARLAKELARVDDNVTVLFEPAEAAEGLSVNTSRQVIDLLLGLPYGVARWSQAVPGVVESSNNLGVVRVNAEGFKAALLVRSLTDEGVDEVSSRIEAVARMAGAQTERSGGYPGWAPDPSSAALALVQKAYRERYGHDAELKVIHAGLETGLIAGKYPDLAMVSFGPTIRGAHSPDEGVEIATVGYFWELLVDALKAVPARV</sequence>
<keyword evidence="5 20" id="KW-0378">Hydrolase</keyword>
<evidence type="ECO:0000256" key="5">
    <source>
        <dbReference type="ARBA" id="ARBA00022801"/>
    </source>
</evidence>
<dbReference type="Pfam" id="PF01546">
    <property type="entry name" value="Peptidase_M20"/>
    <property type="match status" value="2"/>
</dbReference>
<dbReference type="PRINTS" id="PR00934">
    <property type="entry name" value="XHISDIPTASE"/>
</dbReference>
<evidence type="ECO:0000256" key="11">
    <source>
        <dbReference type="ARBA" id="ARBA00038976"/>
    </source>
</evidence>
<dbReference type="InterPro" id="IPR002933">
    <property type="entry name" value="Peptidase_M20"/>
</dbReference>
<gene>
    <name evidence="20" type="primary">pepD</name>
    <name evidence="20" type="ORF">WG78_00795</name>
</gene>
<evidence type="ECO:0000256" key="7">
    <source>
        <dbReference type="ARBA" id="ARBA00022997"/>
    </source>
</evidence>
<dbReference type="EC" id="3.4.13.18" evidence="11"/>
<evidence type="ECO:0000256" key="8">
    <source>
        <dbReference type="ARBA" id="ARBA00023049"/>
    </source>
</evidence>
<comment type="caution">
    <text evidence="20">The sequence shown here is derived from an EMBL/GenBank/DDBJ whole genome shotgun (WGS) entry which is preliminary data.</text>
</comment>
<evidence type="ECO:0000256" key="6">
    <source>
        <dbReference type="ARBA" id="ARBA00022833"/>
    </source>
</evidence>
<dbReference type="Gene3D" id="3.40.630.10">
    <property type="entry name" value="Zn peptidases"/>
    <property type="match status" value="2"/>
</dbReference>
<evidence type="ECO:0000256" key="4">
    <source>
        <dbReference type="ARBA" id="ARBA00022723"/>
    </source>
</evidence>
<keyword evidence="3" id="KW-0645">Protease</keyword>
<evidence type="ECO:0000256" key="14">
    <source>
        <dbReference type="ARBA" id="ARBA00071271"/>
    </source>
</evidence>
<evidence type="ECO:0000259" key="19">
    <source>
        <dbReference type="Pfam" id="PF07687"/>
    </source>
</evidence>
<dbReference type="InterPro" id="IPR011650">
    <property type="entry name" value="Peptidase_M20_dimer"/>
</dbReference>
<protein>
    <recommendedName>
        <fullName evidence="14">Cytosol non-specific dipeptidase</fullName>
        <ecNumber evidence="11">3.4.13.18</ecNumber>
    </recommendedName>
    <alternativeName>
        <fullName evidence="17">Aminoacyl-histidine dipeptidase</fullName>
    </alternativeName>
    <alternativeName>
        <fullName evidence="16">Beta-alanyl-histidine dipeptidase</fullName>
    </alternativeName>
    <alternativeName>
        <fullName evidence="15">Carnosinase</fullName>
    </alternativeName>
    <alternativeName>
        <fullName evidence="12">Peptidase D</fullName>
    </alternativeName>
    <alternativeName>
        <fullName evidence="18">Xaa-His dipeptidase</fullName>
    </alternativeName>
</protein>
<evidence type="ECO:0000313" key="21">
    <source>
        <dbReference type="Proteomes" id="UP000037939"/>
    </source>
</evidence>
<organism evidence="20 21">
    <name type="scientific">Amantichitinum ursilacus</name>
    <dbReference type="NCBI Taxonomy" id="857265"/>
    <lineage>
        <taxon>Bacteria</taxon>
        <taxon>Pseudomonadati</taxon>
        <taxon>Pseudomonadota</taxon>
        <taxon>Betaproteobacteria</taxon>
        <taxon>Neisseriales</taxon>
        <taxon>Chitinibacteraceae</taxon>
        <taxon>Amantichitinum</taxon>
    </lineage>
</organism>
<dbReference type="PIRSF" id="PIRSF016599">
    <property type="entry name" value="Xaa-His_dipept"/>
    <property type="match status" value="1"/>
</dbReference>
<accession>A0A0N0XL13</accession>
<dbReference type="Pfam" id="PF07687">
    <property type="entry name" value="M20_dimer"/>
    <property type="match status" value="1"/>
</dbReference>
<dbReference type="InterPro" id="IPR001160">
    <property type="entry name" value="Peptidase_M20C"/>
</dbReference>
<dbReference type="Proteomes" id="UP000037939">
    <property type="component" value="Unassembled WGS sequence"/>
</dbReference>
<feature type="domain" description="Peptidase M20 dimerisation" evidence="19">
    <location>
        <begin position="207"/>
        <end position="275"/>
    </location>
</feature>
<keyword evidence="21" id="KW-1185">Reference proteome</keyword>
<dbReference type="GO" id="GO:0046872">
    <property type="term" value="F:metal ion binding"/>
    <property type="evidence" value="ECO:0007669"/>
    <property type="project" value="UniProtKB-KW"/>
</dbReference>
<dbReference type="AlphaFoldDB" id="A0A0N0XL13"/>
<evidence type="ECO:0000256" key="2">
    <source>
        <dbReference type="ARBA" id="ARBA00001947"/>
    </source>
</evidence>
<dbReference type="EMBL" id="LAQT01000001">
    <property type="protein sequence ID" value="KPC55152.1"/>
    <property type="molecule type" value="Genomic_DNA"/>
</dbReference>
<keyword evidence="7 20" id="KW-0224">Dipeptidase</keyword>
<dbReference type="FunFam" id="3.40.630.10:FF:000018">
    <property type="entry name" value="Aminoacyl-histidine dipeptidase PepD"/>
    <property type="match status" value="1"/>
</dbReference>
<dbReference type="CDD" id="cd03890">
    <property type="entry name" value="M20_pepD"/>
    <property type="match status" value="1"/>
</dbReference>
<evidence type="ECO:0000256" key="1">
    <source>
        <dbReference type="ARBA" id="ARBA00001941"/>
    </source>
</evidence>
<evidence type="ECO:0000313" key="20">
    <source>
        <dbReference type="EMBL" id="KPC55152.1"/>
    </source>
</evidence>
<keyword evidence="9" id="KW-0170">Cobalt</keyword>
<name>A0A0N0XL13_9NEIS</name>
<dbReference type="STRING" id="857265.WG78_00795"/>
<dbReference type="GO" id="GO:0070573">
    <property type="term" value="F:metallodipeptidase activity"/>
    <property type="evidence" value="ECO:0007669"/>
    <property type="project" value="TreeGrafter"/>
</dbReference>
<comment type="catalytic activity">
    <reaction evidence="10">
        <text>Hydrolysis of dipeptides, preferentially hydrophobic dipeptides including prolyl amino acids.</text>
        <dbReference type="EC" id="3.4.13.18"/>
    </reaction>
</comment>
<dbReference type="GO" id="GO:0006508">
    <property type="term" value="P:proteolysis"/>
    <property type="evidence" value="ECO:0007669"/>
    <property type="project" value="UniProtKB-KW"/>
</dbReference>
<evidence type="ECO:0000256" key="13">
    <source>
        <dbReference type="ARBA" id="ARBA00061423"/>
    </source>
</evidence>
<evidence type="ECO:0000256" key="16">
    <source>
        <dbReference type="ARBA" id="ARBA00076004"/>
    </source>
</evidence>